<keyword evidence="4 6" id="KW-1133">Transmembrane helix</keyword>
<dbReference type="RefSeq" id="WP_118400255.1">
    <property type="nucleotide sequence ID" value="NZ_CABJGD010000010.1"/>
</dbReference>
<evidence type="ECO:0000256" key="6">
    <source>
        <dbReference type="SAM" id="Phobius"/>
    </source>
</evidence>
<evidence type="ECO:0000313" key="8">
    <source>
        <dbReference type="Proteomes" id="UP000283855"/>
    </source>
</evidence>
<feature type="transmembrane region" description="Helical" evidence="6">
    <location>
        <begin position="12"/>
        <end position="30"/>
    </location>
</feature>
<gene>
    <name evidence="7" type="ORF">DW921_06445</name>
</gene>
<evidence type="ECO:0000256" key="2">
    <source>
        <dbReference type="ARBA" id="ARBA00022475"/>
    </source>
</evidence>
<keyword evidence="3 6" id="KW-0812">Transmembrane</keyword>
<dbReference type="Pfam" id="PF01554">
    <property type="entry name" value="MatE"/>
    <property type="match status" value="1"/>
</dbReference>
<dbReference type="Proteomes" id="UP000283855">
    <property type="component" value="Unassembled WGS sequence"/>
</dbReference>
<evidence type="ECO:0008006" key="9">
    <source>
        <dbReference type="Google" id="ProtNLM"/>
    </source>
</evidence>
<dbReference type="PANTHER" id="PTHR30250:SF26">
    <property type="entry name" value="PSMA PROTEIN"/>
    <property type="match status" value="1"/>
</dbReference>
<dbReference type="GO" id="GO:0015297">
    <property type="term" value="F:antiporter activity"/>
    <property type="evidence" value="ECO:0007669"/>
    <property type="project" value="InterPro"/>
</dbReference>
<feature type="transmembrane region" description="Helical" evidence="6">
    <location>
        <begin position="470"/>
        <end position="490"/>
    </location>
</feature>
<evidence type="ECO:0000256" key="4">
    <source>
        <dbReference type="ARBA" id="ARBA00022989"/>
    </source>
</evidence>
<name>A0A413T143_9BACT</name>
<feature type="transmembrane region" description="Helical" evidence="6">
    <location>
        <begin position="185"/>
        <end position="206"/>
    </location>
</feature>
<evidence type="ECO:0000256" key="1">
    <source>
        <dbReference type="ARBA" id="ARBA00004651"/>
    </source>
</evidence>
<comment type="subcellular location">
    <subcellularLocation>
        <location evidence="1">Cell membrane</location>
        <topology evidence="1">Multi-pass membrane protein</topology>
    </subcellularLocation>
</comment>
<feature type="transmembrane region" description="Helical" evidence="6">
    <location>
        <begin position="85"/>
        <end position="112"/>
    </location>
</feature>
<protein>
    <recommendedName>
        <fullName evidence="9">Lipopolysaccharide biosynthesis protein</fullName>
    </recommendedName>
</protein>
<feature type="transmembrane region" description="Helical" evidence="6">
    <location>
        <begin position="314"/>
        <end position="333"/>
    </location>
</feature>
<dbReference type="PANTHER" id="PTHR30250">
    <property type="entry name" value="PST FAMILY PREDICTED COLANIC ACID TRANSPORTER"/>
    <property type="match status" value="1"/>
</dbReference>
<feature type="transmembrane region" description="Helical" evidence="6">
    <location>
        <begin position="405"/>
        <end position="425"/>
    </location>
</feature>
<dbReference type="GO" id="GO:0005886">
    <property type="term" value="C:plasma membrane"/>
    <property type="evidence" value="ECO:0007669"/>
    <property type="project" value="UniProtKB-SubCell"/>
</dbReference>
<organism evidence="7 8">
    <name type="scientific">Phocaeicola coprophilus</name>
    <dbReference type="NCBI Taxonomy" id="387090"/>
    <lineage>
        <taxon>Bacteria</taxon>
        <taxon>Pseudomonadati</taxon>
        <taxon>Bacteroidota</taxon>
        <taxon>Bacteroidia</taxon>
        <taxon>Bacteroidales</taxon>
        <taxon>Bacteroidaceae</taxon>
        <taxon>Phocaeicola</taxon>
    </lineage>
</organism>
<comment type="caution">
    <text evidence="7">The sequence shown here is derived from an EMBL/GenBank/DDBJ whole genome shotgun (WGS) entry which is preliminary data.</text>
</comment>
<feature type="transmembrane region" description="Helical" evidence="6">
    <location>
        <begin position="158"/>
        <end position="179"/>
    </location>
</feature>
<dbReference type="InterPro" id="IPR050833">
    <property type="entry name" value="Poly_Biosynth_Transport"/>
</dbReference>
<evidence type="ECO:0000256" key="5">
    <source>
        <dbReference type="ARBA" id="ARBA00023136"/>
    </source>
</evidence>
<feature type="transmembrane region" description="Helical" evidence="6">
    <location>
        <begin position="42"/>
        <end position="64"/>
    </location>
</feature>
<evidence type="ECO:0000313" key="7">
    <source>
        <dbReference type="EMBL" id="RHA76493.1"/>
    </source>
</evidence>
<keyword evidence="2" id="KW-1003">Cell membrane</keyword>
<keyword evidence="5 6" id="KW-0472">Membrane</keyword>
<proteinExistence type="predicted"/>
<dbReference type="EMBL" id="QSFT01000010">
    <property type="protein sequence ID" value="RHA76493.1"/>
    <property type="molecule type" value="Genomic_DNA"/>
</dbReference>
<accession>A0A413T143</accession>
<feature type="transmembrane region" description="Helical" evidence="6">
    <location>
        <begin position="437"/>
        <end position="464"/>
    </location>
</feature>
<evidence type="ECO:0000256" key="3">
    <source>
        <dbReference type="ARBA" id="ARBA00022692"/>
    </source>
</evidence>
<feature type="transmembrane region" description="Helical" evidence="6">
    <location>
        <begin position="124"/>
        <end position="146"/>
    </location>
</feature>
<dbReference type="InterPro" id="IPR002528">
    <property type="entry name" value="MATE_fam"/>
</dbReference>
<sequence length="516" mass="57883">MSSTANRVIKNTGYLYAKMGITVFVSLYTTRLILNSLGASDFGIFNIVGGAIAMLGFLNAAMASATQRFMSYSEGEGDKEKQKSIFNVSLILHLGISLVVGIVLFIAGYFFFNGILNIPADRIFAAKVVYGSLIVSTMFTVMTVPYDAAMNAHENMKYYAVVGILESFLKLAVAFACVYTTFDKLIVYGSLMACIPLITLTIMRIYCHRHYEECIIAPRIYWKKDLMKEMGTFAGWNFIVSISNVLTQNGLSVVLNSFWGTTLNAAQGVGNQLCGQLQTFSNTMLKAVNPVIAKSEGQNNRNLMLQVSLKSCKFSYLLVIFFSIPASIEMPYIMKVWLHNVPEWAVLFCQLQILRTIIEQLTISLGNAIAAHGLIKSYSKVSSLLNILPLFLTWLFFKLDFAPYWMYIAWISCWSIIGGVVKLYYCNKLCGLSYKEFFTAVFSPCLIITILTSLIGIIVCQLMNEGLLRLLLVCIGTSMTFVFMGWKVALTAEEKLVIMKLLDKIKFKKRYEKNYL</sequence>
<dbReference type="GO" id="GO:0042910">
    <property type="term" value="F:xenobiotic transmembrane transporter activity"/>
    <property type="evidence" value="ECO:0007669"/>
    <property type="project" value="InterPro"/>
</dbReference>
<reference evidence="7 8" key="1">
    <citation type="submission" date="2018-08" db="EMBL/GenBank/DDBJ databases">
        <title>A genome reference for cultivated species of the human gut microbiota.</title>
        <authorList>
            <person name="Zou Y."/>
            <person name="Xue W."/>
            <person name="Luo G."/>
        </authorList>
    </citation>
    <scope>NUCLEOTIDE SEQUENCE [LARGE SCALE GENOMIC DNA]</scope>
    <source>
        <strain evidence="7 8">AM42-38</strain>
    </source>
</reference>
<dbReference type="AlphaFoldDB" id="A0A413T143"/>